<dbReference type="AlphaFoldDB" id="A0A1G7CE90"/>
<feature type="domain" description="Methyltransferase type 11" evidence="1">
    <location>
        <begin position="89"/>
        <end position="193"/>
    </location>
</feature>
<dbReference type="GO" id="GO:0008757">
    <property type="term" value="F:S-adenosylmethionine-dependent methyltransferase activity"/>
    <property type="evidence" value="ECO:0007669"/>
    <property type="project" value="InterPro"/>
</dbReference>
<dbReference type="OrthoDB" id="9804312at2"/>
<proteinExistence type="predicted"/>
<dbReference type="InterPro" id="IPR029063">
    <property type="entry name" value="SAM-dependent_MTases_sf"/>
</dbReference>
<evidence type="ECO:0000259" key="1">
    <source>
        <dbReference type="Pfam" id="PF08241"/>
    </source>
</evidence>
<dbReference type="RefSeq" id="WP_091040086.1">
    <property type="nucleotide sequence ID" value="NZ_FNAD01000019.1"/>
</dbReference>
<dbReference type="Proteomes" id="UP000198949">
    <property type="component" value="Unassembled WGS sequence"/>
</dbReference>
<organism evidence="2 3">
    <name type="scientific">Glycomyces harbinensis</name>
    <dbReference type="NCBI Taxonomy" id="58114"/>
    <lineage>
        <taxon>Bacteria</taxon>
        <taxon>Bacillati</taxon>
        <taxon>Actinomycetota</taxon>
        <taxon>Actinomycetes</taxon>
        <taxon>Glycomycetales</taxon>
        <taxon>Glycomycetaceae</taxon>
        <taxon>Glycomyces</taxon>
    </lineage>
</organism>
<dbReference type="Gene3D" id="3.40.50.150">
    <property type="entry name" value="Vaccinia Virus protein VP39"/>
    <property type="match status" value="1"/>
</dbReference>
<keyword evidence="3" id="KW-1185">Reference proteome</keyword>
<name>A0A1G7CE90_9ACTN</name>
<dbReference type="SUPFAM" id="SSF53335">
    <property type="entry name" value="S-adenosyl-L-methionine-dependent methyltransferases"/>
    <property type="match status" value="1"/>
</dbReference>
<dbReference type="STRING" id="58114.SAMN05216270_119111"/>
<accession>A0A1G7CE90</accession>
<dbReference type="CDD" id="cd02440">
    <property type="entry name" value="AdoMet_MTases"/>
    <property type="match status" value="1"/>
</dbReference>
<protein>
    <submittedName>
        <fullName evidence="2">Methyltransferase domain-containing protein</fullName>
    </submittedName>
</protein>
<keyword evidence="2" id="KW-0808">Transferase</keyword>
<dbReference type="EMBL" id="FNAD01000019">
    <property type="protein sequence ID" value="SDE37658.1"/>
    <property type="molecule type" value="Genomic_DNA"/>
</dbReference>
<dbReference type="Pfam" id="PF08241">
    <property type="entry name" value="Methyltransf_11"/>
    <property type="match status" value="1"/>
</dbReference>
<dbReference type="InterPro" id="IPR013216">
    <property type="entry name" value="Methyltransf_11"/>
</dbReference>
<evidence type="ECO:0000313" key="3">
    <source>
        <dbReference type="Proteomes" id="UP000198949"/>
    </source>
</evidence>
<keyword evidence="2" id="KW-0489">Methyltransferase</keyword>
<dbReference type="GO" id="GO:0032259">
    <property type="term" value="P:methylation"/>
    <property type="evidence" value="ECO:0007669"/>
    <property type="project" value="UniProtKB-KW"/>
</dbReference>
<sequence length="259" mass="27940">MDVDSALEMVRLAQHRPDSAVREDVAEAIETLVATTARTYSNQSATYAEARTGNPWEKDLELTDTLLAAVRDRISTGKIDCAESRWKLLDVGAGYGRDVLRFSKESDVEPFALENAPGFVSALSALEASGELSPGSVIAADMRSMSDIPDSSFHCVRNHAALHHLPVVPFDLGADAAMAEARRVLVPGGVLYVLVKSGDGVSMIDTNEGLGGRFFQLFTPSLLESLLRRNGFSVDVLEELLESRQSGDVGWIFLLGTAV</sequence>
<evidence type="ECO:0000313" key="2">
    <source>
        <dbReference type="EMBL" id="SDE37658.1"/>
    </source>
</evidence>
<reference evidence="3" key="1">
    <citation type="submission" date="2016-10" db="EMBL/GenBank/DDBJ databases">
        <authorList>
            <person name="Varghese N."/>
            <person name="Submissions S."/>
        </authorList>
    </citation>
    <scope>NUCLEOTIDE SEQUENCE [LARGE SCALE GENOMIC DNA]</scope>
    <source>
        <strain evidence="3">CGMCC 4.3516</strain>
    </source>
</reference>
<gene>
    <name evidence="2" type="ORF">SAMN05216270_119111</name>
</gene>